<keyword evidence="2" id="KW-1185">Reference proteome</keyword>
<organism evidence="1 2">
    <name type="scientific">Trichonephila clavipes</name>
    <name type="common">Golden silk orbweaver</name>
    <name type="synonym">Nephila clavipes</name>
    <dbReference type="NCBI Taxonomy" id="2585209"/>
    <lineage>
        <taxon>Eukaryota</taxon>
        <taxon>Metazoa</taxon>
        <taxon>Ecdysozoa</taxon>
        <taxon>Arthropoda</taxon>
        <taxon>Chelicerata</taxon>
        <taxon>Arachnida</taxon>
        <taxon>Araneae</taxon>
        <taxon>Araneomorphae</taxon>
        <taxon>Entelegynae</taxon>
        <taxon>Araneoidea</taxon>
        <taxon>Nephilidae</taxon>
        <taxon>Trichonephila</taxon>
    </lineage>
</organism>
<name>A0A8X6UWP3_TRICX</name>
<sequence length="123" mass="13936">MVRLIGNWVRLEVRDVIRFLWTKNVSATAISRQLVANMCHSFQSGRQVAESHNITGSGWPSSSTKEIHTARIEEMIQNDRRCEISSELGLSYMVACSISFRMCCDILDLEETWLNGLISTKIG</sequence>
<reference evidence="1" key="1">
    <citation type="submission" date="2020-08" db="EMBL/GenBank/DDBJ databases">
        <title>Multicomponent nature underlies the extraordinary mechanical properties of spider dragline silk.</title>
        <authorList>
            <person name="Kono N."/>
            <person name="Nakamura H."/>
            <person name="Mori M."/>
            <person name="Yoshida Y."/>
            <person name="Ohtoshi R."/>
            <person name="Malay A.D."/>
            <person name="Moran D.A.P."/>
            <person name="Tomita M."/>
            <person name="Numata K."/>
            <person name="Arakawa K."/>
        </authorList>
    </citation>
    <scope>NUCLEOTIDE SEQUENCE</scope>
</reference>
<evidence type="ECO:0000313" key="1">
    <source>
        <dbReference type="EMBL" id="GFX86388.1"/>
    </source>
</evidence>
<evidence type="ECO:0000313" key="2">
    <source>
        <dbReference type="Proteomes" id="UP000887159"/>
    </source>
</evidence>
<dbReference type="AlphaFoldDB" id="A0A8X6UWP3"/>
<dbReference type="Proteomes" id="UP000887159">
    <property type="component" value="Unassembled WGS sequence"/>
</dbReference>
<accession>A0A8X6UWP3</accession>
<protein>
    <submittedName>
        <fullName evidence="1">Uncharacterized protein</fullName>
    </submittedName>
</protein>
<gene>
    <name evidence="1" type="primary">NCL1_37357</name>
    <name evidence="1" type="ORF">TNCV_2562771</name>
</gene>
<proteinExistence type="predicted"/>
<dbReference type="EMBL" id="BMAU01021007">
    <property type="protein sequence ID" value="GFX86388.1"/>
    <property type="molecule type" value="Genomic_DNA"/>
</dbReference>
<comment type="caution">
    <text evidence="1">The sequence shown here is derived from an EMBL/GenBank/DDBJ whole genome shotgun (WGS) entry which is preliminary data.</text>
</comment>